<dbReference type="AlphaFoldDB" id="A0AAD9L684"/>
<comment type="caution">
    <text evidence="1">The sequence shown here is derived from an EMBL/GenBank/DDBJ whole genome shotgun (WGS) entry which is preliminary data.</text>
</comment>
<dbReference type="EMBL" id="JAODAN010000004">
    <property type="protein sequence ID" value="KAK1925176.1"/>
    <property type="molecule type" value="Genomic_DNA"/>
</dbReference>
<accession>A0AAD9L684</accession>
<evidence type="ECO:0000313" key="2">
    <source>
        <dbReference type="Proteomes" id="UP001182556"/>
    </source>
</evidence>
<proteinExistence type="predicted"/>
<evidence type="ECO:0000313" key="1">
    <source>
        <dbReference type="EMBL" id="KAK1925176.1"/>
    </source>
</evidence>
<reference evidence="1" key="1">
    <citation type="submission" date="2023-02" db="EMBL/GenBank/DDBJ databases">
        <title>Identification and recombinant expression of a fungal hydrolase from Papiliotrema laurentii that hydrolyzes apple cutin and clears colloidal polyester polyurethane.</title>
        <authorList>
            <consortium name="DOE Joint Genome Institute"/>
            <person name="Roman V.A."/>
            <person name="Bojanowski C."/>
            <person name="Crable B.R."/>
            <person name="Wagner D.N."/>
            <person name="Hung C.S."/>
            <person name="Nadeau L.J."/>
            <person name="Schratz L."/>
            <person name="Haridas S."/>
            <person name="Pangilinan J."/>
            <person name="Lipzen A."/>
            <person name="Na H."/>
            <person name="Yan M."/>
            <person name="Ng V."/>
            <person name="Grigoriev I.V."/>
            <person name="Spatafora J.W."/>
            <person name="Barlow D."/>
            <person name="Biffinger J."/>
            <person name="Kelley-Loughnane N."/>
            <person name="Varaljay V.A."/>
            <person name="Crookes-Goodson W.J."/>
        </authorList>
    </citation>
    <scope>NUCLEOTIDE SEQUENCE</scope>
    <source>
        <strain evidence="1">5307AH</strain>
    </source>
</reference>
<organism evidence="1 2">
    <name type="scientific">Papiliotrema laurentii</name>
    <name type="common">Cryptococcus laurentii</name>
    <dbReference type="NCBI Taxonomy" id="5418"/>
    <lineage>
        <taxon>Eukaryota</taxon>
        <taxon>Fungi</taxon>
        <taxon>Dikarya</taxon>
        <taxon>Basidiomycota</taxon>
        <taxon>Agaricomycotina</taxon>
        <taxon>Tremellomycetes</taxon>
        <taxon>Tremellales</taxon>
        <taxon>Rhynchogastremaceae</taxon>
        <taxon>Papiliotrema</taxon>
    </lineage>
</organism>
<dbReference type="Proteomes" id="UP001182556">
    <property type="component" value="Unassembled WGS sequence"/>
</dbReference>
<protein>
    <submittedName>
        <fullName evidence="1">Uncharacterized protein</fullName>
    </submittedName>
</protein>
<sequence length="223" mass="24142">MEHTMNVSTSFSDKEAAQHLEAASLLKERESHITQMSGLNEELYSIVQSIASCPTGQAPPPDFFRQASANGSVLGYMAGVLLVREECSRKAKREEAIEHYKELFSALEDHDRKVQDNEETYRSLVHSSNGTSNRSTSTMVASMLQGLCTKAQQVGTTIGQATRGPATSLFNTADTTLTNAPVVQSLIFAAAEVPAALRHRDVYPGFKGIPVDVQLAGQGFIPP</sequence>
<gene>
    <name evidence="1" type="ORF">DB88DRAFT_526121</name>
</gene>
<keyword evidence="2" id="KW-1185">Reference proteome</keyword>
<name>A0AAD9L684_PAPLA</name>